<evidence type="ECO:0000256" key="1">
    <source>
        <dbReference type="SAM" id="Phobius"/>
    </source>
</evidence>
<keyword evidence="1" id="KW-0472">Membrane</keyword>
<gene>
    <name evidence="2" type="ORF">SAMN05192554_102256</name>
</gene>
<evidence type="ECO:0000313" key="2">
    <source>
        <dbReference type="EMBL" id="SDM45096.1"/>
    </source>
</evidence>
<feature type="transmembrane region" description="Helical" evidence="1">
    <location>
        <begin position="81"/>
        <end position="102"/>
    </location>
</feature>
<organism evidence="2 3">
    <name type="scientific">Haloarchaeobius iranensis</name>
    <dbReference type="NCBI Taxonomy" id="996166"/>
    <lineage>
        <taxon>Archaea</taxon>
        <taxon>Methanobacteriati</taxon>
        <taxon>Methanobacteriota</taxon>
        <taxon>Stenosarchaea group</taxon>
        <taxon>Halobacteria</taxon>
        <taxon>Halobacteriales</taxon>
        <taxon>Halorubellaceae</taxon>
        <taxon>Haloarchaeobius</taxon>
    </lineage>
</organism>
<feature type="transmembrane region" description="Helical" evidence="1">
    <location>
        <begin position="193"/>
        <end position="216"/>
    </location>
</feature>
<protein>
    <submittedName>
        <fullName evidence="2">Uncharacterized protein</fullName>
    </submittedName>
</protein>
<proteinExistence type="predicted"/>
<feature type="transmembrane region" description="Helical" evidence="1">
    <location>
        <begin position="7"/>
        <end position="29"/>
    </location>
</feature>
<keyword evidence="1" id="KW-1133">Transmembrane helix</keyword>
<keyword evidence="3" id="KW-1185">Reference proteome</keyword>
<dbReference type="Proteomes" id="UP000199370">
    <property type="component" value="Unassembled WGS sequence"/>
</dbReference>
<dbReference type="EMBL" id="FNIA01000002">
    <property type="protein sequence ID" value="SDM45096.1"/>
    <property type="molecule type" value="Genomic_DNA"/>
</dbReference>
<sequence>MTTGSSFSLGIAALFINATTTAVILVRMYRTPEVYDEVFETFRATAKQAATRAVTLAFLVAVLFAVVGGPLSTVGIGAQQFTPASVVGGLFVGLAFVLASFASGMVADRFDWETDSAAWTTLWPDSTLEWVVYLPTAWLSTTVDATLYVAFVVGGLTMGTTPAAFGLAGVSAVLAGAKGAWEGPGIVFRTTTAFLVLGVAFVLTRSWLVLAVAILVNSVVHGLQDNAEARYGTAAGAD</sequence>
<evidence type="ECO:0000313" key="3">
    <source>
        <dbReference type="Proteomes" id="UP000199370"/>
    </source>
</evidence>
<feature type="transmembrane region" description="Helical" evidence="1">
    <location>
        <begin position="49"/>
        <end position="69"/>
    </location>
</feature>
<dbReference type="RefSeq" id="WP_089731476.1">
    <property type="nucleotide sequence ID" value="NZ_FNIA01000002.1"/>
</dbReference>
<reference evidence="2 3" key="1">
    <citation type="submission" date="2016-10" db="EMBL/GenBank/DDBJ databases">
        <authorList>
            <person name="de Groot N.N."/>
        </authorList>
    </citation>
    <scope>NUCLEOTIDE SEQUENCE [LARGE SCALE GENOMIC DNA]</scope>
    <source>
        <strain evidence="3">EB21,IBRC-M 10013,KCTC 4048</strain>
    </source>
</reference>
<accession>A0A1G9TBN2</accession>
<dbReference type="STRING" id="996166.SAMN05192554_102256"/>
<name>A0A1G9TBN2_9EURY</name>
<keyword evidence="1" id="KW-0812">Transmembrane</keyword>
<dbReference type="AlphaFoldDB" id="A0A1G9TBN2"/>